<proteinExistence type="predicted"/>
<dbReference type="AlphaFoldDB" id="A0A0A9DI33"/>
<keyword evidence="1" id="KW-0472">Membrane</keyword>
<organism evidence="2">
    <name type="scientific">Arundo donax</name>
    <name type="common">Giant reed</name>
    <name type="synonym">Donax arundinaceus</name>
    <dbReference type="NCBI Taxonomy" id="35708"/>
    <lineage>
        <taxon>Eukaryota</taxon>
        <taxon>Viridiplantae</taxon>
        <taxon>Streptophyta</taxon>
        <taxon>Embryophyta</taxon>
        <taxon>Tracheophyta</taxon>
        <taxon>Spermatophyta</taxon>
        <taxon>Magnoliopsida</taxon>
        <taxon>Liliopsida</taxon>
        <taxon>Poales</taxon>
        <taxon>Poaceae</taxon>
        <taxon>PACMAD clade</taxon>
        <taxon>Arundinoideae</taxon>
        <taxon>Arundineae</taxon>
        <taxon>Arundo</taxon>
    </lineage>
</organism>
<keyword evidence="1" id="KW-1133">Transmembrane helix</keyword>
<accession>A0A0A9DI33</accession>
<sequence length="75" mass="8922">MLPTEYMIEHWLTVGQMVDAHVGKHKRDLSFSSVSLNCSESDKFVFFSFCFVLSIYLHLNHFWRQHLVLNYDGIR</sequence>
<evidence type="ECO:0000313" key="2">
    <source>
        <dbReference type="EMBL" id="JAD88229.1"/>
    </source>
</evidence>
<dbReference type="EMBL" id="GBRH01209666">
    <property type="protein sequence ID" value="JAD88229.1"/>
    <property type="molecule type" value="Transcribed_RNA"/>
</dbReference>
<reference evidence="2" key="1">
    <citation type="submission" date="2014-09" db="EMBL/GenBank/DDBJ databases">
        <authorList>
            <person name="Magalhaes I.L.F."/>
            <person name="Oliveira U."/>
            <person name="Santos F.R."/>
            <person name="Vidigal T.H.D.A."/>
            <person name="Brescovit A.D."/>
            <person name="Santos A.J."/>
        </authorList>
    </citation>
    <scope>NUCLEOTIDE SEQUENCE</scope>
    <source>
        <tissue evidence="2">Shoot tissue taken approximately 20 cm above the soil surface</tissue>
    </source>
</reference>
<reference evidence="2" key="2">
    <citation type="journal article" date="2015" name="Data Brief">
        <title>Shoot transcriptome of the giant reed, Arundo donax.</title>
        <authorList>
            <person name="Barrero R.A."/>
            <person name="Guerrero F.D."/>
            <person name="Moolhuijzen P."/>
            <person name="Goolsby J.A."/>
            <person name="Tidwell J."/>
            <person name="Bellgard S.E."/>
            <person name="Bellgard M.I."/>
        </authorList>
    </citation>
    <scope>NUCLEOTIDE SEQUENCE</scope>
    <source>
        <tissue evidence="2">Shoot tissue taken approximately 20 cm above the soil surface</tissue>
    </source>
</reference>
<keyword evidence="1" id="KW-0812">Transmembrane</keyword>
<evidence type="ECO:0000256" key="1">
    <source>
        <dbReference type="SAM" id="Phobius"/>
    </source>
</evidence>
<protein>
    <submittedName>
        <fullName evidence="2">Uncharacterized protein</fullName>
    </submittedName>
</protein>
<name>A0A0A9DI33_ARUDO</name>
<feature type="transmembrane region" description="Helical" evidence="1">
    <location>
        <begin position="44"/>
        <end position="63"/>
    </location>
</feature>